<dbReference type="GO" id="GO:0051539">
    <property type="term" value="F:4 iron, 4 sulfur cluster binding"/>
    <property type="evidence" value="ECO:0007669"/>
    <property type="project" value="UniProtKB-KW"/>
</dbReference>
<dbReference type="InterPro" id="IPR051069">
    <property type="entry name" value="ACDS_complex_subunit"/>
</dbReference>
<dbReference type="Pfam" id="PF04060">
    <property type="entry name" value="FeS"/>
    <property type="match status" value="1"/>
</dbReference>
<keyword evidence="1" id="KW-0004">4Fe-4S</keyword>
<evidence type="ECO:0000256" key="2">
    <source>
        <dbReference type="ARBA" id="ARBA00022723"/>
    </source>
</evidence>
<dbReference type="InterPro" id="IPR007202">
    <property type="entry name" value="4Fe-4S_dom"/>
</dbReference>
<keyword evidence="2" id="KW-0479">Metal-binding</keyword>
<dbReference type="PANTHER" id="PTHR36214:SF3">
    <property type="entry name" value="ACETYL-COA DECARBONYLASE_SYNTHASE COMPLEX SUBUNIT GAMMA"/>
    <property type="match status" value="1"/>
</dbReference>
<dbReference type="PANTHER" id="PTHR36214">
    <property type="match status" value="1"/>
</dbReference>
<keyword evidence="3" id="KW-0408">Iron</keyword>
<dbReference type="RefSeq" id="WP_084665339.1">
    <property type="nucleotide sequence ID" value="NZ_LT838272.1"/>
</dbReference>
<dbReference type="EMBL" id="LT838272">
    <property type="protein sequence ID" value="SMB96997.1"/>
    <property type="molecule type" value="Genomic_DNA"/>
</dbReference>
<gene>
    <name evidence="6" type="ORF">SAMN00808754_1731</name>
</gene>
<evidence type="ECO:0000259" key="5">
    <source>
        <dbReference type="PROSITE" id="PS51656"/>
    </source>
</evidence>
<organism evidence="6 7">
    <name type="scientific">Thermanaeromonas toyohensis ToBE</name>
    <dbReference type="NCBI Taxonomy" id="698762"/>
    <lineage>
        <taxon>Bacteria</taxon>
        <taxon>Bacillati</taxon>
        <taxon>Bacillota</taxon>
        <taxon>Clostridia</taxon>
        <taxon>Neomoorellales</taxon>
        <taxon>Neomoorellaceae</taxon>
        <taxon>Thermanaeromonas</taxon>
    </lineage>
</organism>
<dbReference type="GO" id="GO:0046872">
    <property type="term" value="F:metal ion binding"/>
    <property type="evidence" value="ECO:0007669"/>
    <property type="project" value="UniProtKB-KW"/>
</dbReference>
<dbReference type="PROSITE" id="PS51656">
    <property type="entry name" value="4FE4S"/>
    <property type="match status" value="1"/>
</dbReference>
<feature type="domain" description="4Fe-4S" evidence="5">
    <location>
        <begin position="109"/>
        <end position="168"/>
    </location>
</feature>
<evidence type="ECO:0000256" key="1">
    <source>
        <dbReference type="ARBA" id="ARBA00022485"/>
    </source>
</evidence>
<dbReference type="AlphaFoldDB" id="A0A1W1VUE7"/>
<dbReference type="Proteomes" id="UP000192569">
    <property type="component" value="Chromosome I"/>
</dbReference>
<keyword evidence="4" id="KW-0411">Iron-sulfur</keyword>
<accession>A0A1W1VUE7</accession>
<dbReference type="STRING" id="698762.SAMN00808754_1731"/>
<protein>
    <submittedName>
        <fullName evidence="6">Metal-binding trascriptional regulator, contains putative Fe-S cluster and ArsR family DNA binding domain</fullName>
    </submittedName>
</protein>
<dbReference type="Gene3D" id="1.10.15.40">
    <property type="entry name" value="Electron transport complex subunit B, putative Fe-S cluster"/>
    <property type="match status" value="1"/>
</dbReference>
<sequence>MYLQDIRIIYMEPCLADPEKIRLKARFSRDIRELMPYLNAVIPHAVYNPEIHTLTFTKEFRLLTVYPQEMTIAKALNTTDAFKTLDWFKDLVNDTYARRDQIEPLYTRRRRPTALEIYKYLPGKNCKQCGEPTCLAFAGKIFMGYRSLDECGLLAREEYTVLREALRQLVAGG</sequence>
<dbReference type="OrthoDB" id="9793312at2"/>
<name>A0A1W1VUE7_9FIRM</name>
<proteinExistence type="predicted"/>
<evidence type="ECO:0000313" key="6">
    <source>
        <dbReference type="EMBL" id="SMB96997.1"/>
    </source>
</evidence>
<evidence type="ECO:0000313" key="7">
    <source>
        <dbReference type="Proteomes" id="UP000192569"/>
    </source>
</evidence>
<reference evidence="6 7" key="1">
    <citation type="submission" date="2017-04" db="EMBL/GenBank/DDBJ databases">
        <authorList>
            <person name="Afonso C.L."/>
            <person name="Miller P.J."/>
            <person name="Scott M.A."/>
            <person name="Spackman E."/>
            <person name="Goraichik I."/>
            <person name="Dimitrov K.M."/>
            <person name="Suarez D.L."/>
            <person name="Swayne D.E."/>
        </authorList>
    </citation>
    <scope>NUCLEOTIDE SEQUENCE [LARGE SCALE GENOMIC DNA]</scope>
    <source>
        <strain evidence="6 7">ToBE</strain>
    </source>
</reference>
<evidence type="ECO:0000256" key="4">
    <source>
        <dbReference type="ARBA" id="ARBA00023014"/>
    </source>
</evidence>
<evidence type="ECO:0000256" key="3">
    <source>
        <dbReference type="ARBA" id="ARBA00023004"/>
    </source>
</evidence>
<keyword evidence="7" id="KW-1185">Reference proteome</keyword>